<dbReference type="SUPFAM" id="SSF69118">
    <property type="entry name" value="AhpD-like"/>
    <property type="match status" value="1"/>
</dbReference>
<proteinExistence type="predicted"/>
<gene>
    <name evidence="1" type="ORF">EVG20_g2322</name>
</gene>
<dbReference type="OrthoDB" id="5537330at2759"/>
<evidence type="ECO:0000313" key="2">
    <source>
        <dbReference type="Proteomes" id="UP000298327"/>
    </source>
</evidence>
<evidence type="ECO:0008006" key="3">
    <source>
        <dbReference type="Google" id="ProtNLM"/>
    </source>
</evidence>
<protein>
    <recommendedName>
        <fullName evidence="3">Carboxymuconolactone decarboxylase-like domain-containing protein</fullName>
    </recommendedName>
</protein>
<accession>A0A4Y9ZBC2</accession>
<organism evidence="1 2">
    <name type="scientific">Dentipellis fragilis</name>
    <dbReference type="NCBI Taxonomy" id="205917"/>
    <lineage>
        <taxon>Eukaryota</taxon>
        <taxon>Fungi</taxon>
        <taxon>Dikarya</taxon>
        <taxon>Basidiomycota</taxon>
        <taxon>Agaricomycotina</taxon>
        <taxon>Agaricomycetes</taxon>
        <taxon>Russulales</taxon>
        <taxon>Hericiaceae</taxon>
        <taxon>Dentipellis</taxon>
    </lineage>
</organism>
<dbReference type="PANTHER" id="PTHR28180">
    <property type="entry name" value="CONSERVED MITOCHONDRIAL PROTEIN-RELATED"/>
    <property type="match status" value="1"/>
</dbReference>
<dbReference type="InterPro" id="IPR052999">
    <property type="entry name" value="PTS1_Protein"/>
</dbReference>
<comment type="caution">
    <text evidence="1">The sequence shown here is derived from an EMBL/GenBank/DDBJ whole genome shotgun (WGS) entry which is preliminary data.</text>
</comment>
<keyword evidence="2" id="KW-1185">Reference proteome</keyword>
<dbReference type="AlphaFoldDB" id="A0A4Y9ZBC2"/>
<evidence type="ECO:0000313" key="1">
    <source>
        <dbReference type="EMBL" id="TFY70679.1"/>
    </source>
</evidence>
<dbReference type="EMBL" id="SEOQ01000088">
    <property type="protein sequence ID" value="TFY70679.1"/>
    <property type="molecule type" value="Genomic_DNA"/>
</dbReference>
<sequence>MAELATHDFLKHLKDLYPSPGDITKSTDVACVAVFKNPWYIVASVAFATGNRPDAVPRIFKYVLADLEQAQDKFQVTGEQAHAERLLLARKFRESLFKAGMVAGYSKVAINALVSLHEATPEELRDTKPLRDTRIPIADVEAKGREFFCSLYGETADHVQGLLDAIHPDMGWFSNTIAYGIVYGYTDITDILETSYALVGTLIAGDTPRQINWHLANARRNGASLEQGKAVRQIAMEAASSAGIKWRDGVPEVE</sequence>
<dbReference type="InterPro" id="IPR029032">
    <property type="entry name" value="AhpD-like"/>
</dbReference>
<dbReference type="STRING" id="205917.A0A4Y9ZBC2"/>
<dbReference type="Gene3D" id="1.20.1290.10">
    <property type="entry name" value="AhpD-like"/>
    <property type="match status" value="1"/>
</dbReference>
<dbReference type="PANTHER" id="PTHR28180:SF2">
    <property type="entry name" value="PEROXISOMAL PROTEIN 2"/>
    <property type="match status" value="1"/>
</dbReference>
<dbReference type="Proteomes" id="UP000298327">
    <property type="component" value="Unassembled WGS sequence"/>
</dbReference>
<name>A0A4Y9ZBC2_9AGAM</name>
<reference evidence="1 2" key="1">
    <citation type="submission" date="2019-02" db="EMBL/GenBank/DDBJ databases">
        <title>Genome sequencing of the rare red list fungi Dentipellis fragilis.</title>
        <authorList>
            <person name="Buettner E."/>
            <person name="Kellner H."/>
        </authorList>
    </citation>
    <scope>NUCLEOTIDE SEQUENCE [LARGE SCALE GENOMIC DNA]</scope>
    <source>
        <strain evidence="1 2">DSM 105465</strain>
    </source>
</reference>